<comment type="catalytic activity">
    <reaction evidence="7">
        <text>L-cysteinyl-[protein] + hexadecanoyl-CoA = S-hexadecanoyl-L-cysteinyl-[protein] + CoA</text>
        <dbReference type="Rhea" id="RHEA:36683"/>
        <dbReference type="Rhea" id="RHEA-COMP:10131"/>
        <dbReference type="Rhea" id="RHEA-COMP:11032"/>
        <dbReference type="ChEBI" id="CHEBI:29950"/>
        <dbReference type="ChEBI" id="CHEBI:57287"/>
        <dbReference type="ChEBI" id="CHEBI:57379"/>
        <dbReference type="ChEBI" id="CHEBI:74151"/>
        <dbReference type="EC" id="2.3.1.225"/>
    </reaction>
</comment>
<evidence type="ECO:0000256" key="4">
    <source>
        <dbReference type="ARBA" id="ARBA00022989"/>
    </source>
</evidence>
<dbReference type="GO" id="GO:0005783">
    <property type="term" value="C:endoplasmic reticulum"/>
    <property type="evidence" value="ECO:0007669"/>
    <property type="project" value="TreeGrafter"/>
</dbReference>
<feature type="transmembrane region" description="Helical" evidence="7">
    <location>
        <begin position="69"/>
        <end position="88"/>
    </location>
</feature>
<feature type="transmembrane region" description="Helical" evidence="7">
    <location>
        <begin position="261"/>
        <end position="281"/>
    </location>
</feature>
<dbReference type="Proteomes" id="UP000654075">
    <property type="component" value="Unassembled WGS sequence"/>
</dbReference>
<dbReference type="GO" id="GO:0019706">
    <property type="term" value="F:protein-cysteine S-palmitoyltransferase activity"/>
    <property type="evidence" value="ECO:0007669"/>
    <property type="project" value="UniProtKB-EC"/>
</dbReference>
<dbReference type="GO" id="GO:0016020">
    <property type="term" value="C:membrane"/>
    <property type="evidence" value="ECO:0007669"/>
    <property type="project" value="UniProtKB-SubCell"/>
</dbReference>
<dbReference type="AlphaFoldDB" id="A0A813H4Y6"/>
<evidence type="ECO:0000256" key="3">
    <source>
        <dbReference type="ARBA" id="ARBA00022692"/>
    </source>
</evidence>
<evidence type="ECO:0000259" key="9">
    <source>
        <dbReference type="Pfam" id="PF01529"/>
    </source>
</evidence>
<evidence type="ECO:0000256" key="8">
    <source>
        <dbReference type="SAM" id="MobiDB-lite"/>
    </source>
</evidence>
<keyword evidence="5 7" id="KW-0472">Membrane</keyword>
<name>A0A813H4Y6_POLGL</name>
<feature type="domain" description="Palmitoyltransferase DHHC" evidence="9">
    <location>
        <begin position="160"/>
        <end position="244"/>
    </location>
</feature>
<dbReference type="PANTHER" id="PTHR22883">
    <property type="entry name" value="ZINC FINGER DHHC DOMAIN CONTAINING PROTEIN"/>
    <property type="match status" value="1"/>
</dbReference>
<evidence type="ECO:0000313" key="11">
    <source>
        <dbReference type="Proteomes" id="UP000654075"/>
    </source>
</evidence>
<evidence type="ECO:0000256" key="2">
    <source>
        <dbReference type="ARBA" id="ARBA00022679"/>
    </source>
</evidence>
<dbReference type="EMBL" id="CAJNNV010030505">
    <property type="protein sequence ID" value="CAE8632707.1"/>
    <property type="molecule type" value="Genomic_DNA"/>
</dbReference>
<dbReference type="EC" id="2.3.1.225" evidence="7"/>
<keyword evidence="2 7" id="KW-0808">Transferase</keyword>
<feature type="transmembrane region" description="Helical" evidence="7">
    <location>
        <begin position="100"/>
        <end position="122"/>
    </location>
</feature>
<feature type="transmembrane region" description="Helical" evidence="7">
    <location>
        <begin position="236"/>
        <end position="254"/>
    </location>
</feature>
<dbReference type="InterPro" id="IPR039859">
    <property type="entry name" value="PFA4/ZDH16/20/ERF2-like"/>
</dbReference>
<evidence type="ECO:0000256" key="7">
    <source>
        <dbReference type="RuleBase" id="RU079119"/>
    </source>
</evidence>
<dbReference type="GO" id="GO:0006612">
    <property type="term" value="P:protein targeting to membrane"/>
    <property type="evidence" value="ECO:0007669"/>
    <property type="project" value="TreeGrafter"/>
</dbReference>
<organism evidence="10 11">
    <name type="scientific">Polarella glacialis</name>
    <name type="common">Dinoflagellate</name>
    <dbReference type="NCBI Taxonomy" id="89957"/>
    <lineage>
        <taxon>Eukaryota</taxon>
        <taxon>Sar</taxon>
        <taxon>Alveolata</taxon>
        <taxon>Dinophyceae</taxon>
        <taxon>Suessiales</taxon>
        <taxon>Suessiaceae</taxon>
        <taxon>Polarella</taxon>
    </lineage>
</organism>
<dbReference type="PROSITE" id="PS50216">
    <property type="entry name" value="DHHC"/>
    <property type="match status" value="1"/>
</dbReference>
<dbReference type="Pfam" id="PF01529">
    <property type="entry name" value="DHHC"/>
    <property type="match status" value="1"/>
</dbReference>
<accession>A0A813H4Y6</accession>
<keyword evidence="11" id="KW-1185">Reference proteome</keyword>
<evidence type="ECO:0000256" key="5">
    <source>
        <dbReference type="ARBA" id="ARBA00023136"/>
    </source>
</evidence>
<comment type="similarity">
    <text evidence="7">Belongs to the DHHC palmitoyltransferase family.</text>
</comment>
<proteinExistence type="inferred from homology"/>
<evidence type="ECO:0000313" key="10">
    <source>
        <dbReference type="EMBL" id="CAE8632707.1"/>
    </source>
</evidence>
<feature type="region of interest" description="Disordered" evidence="8">
    <location>
        <begin position="433"/>
        <end position="452"/>
    </location>
</feature>
<dbReference type="OrthoDB" id="302728at2759"/>
<sequence>MDENFKAKQRKAAAAVPSALDESLESGNCSSGVCREADAETLGKGHGTAALRPRVLWAGRFLLRRGPDIIAVGWYWSAVVVGHWYTIAELLQPPDCLLSQVVWPCYLVVHALLNVAWIGMVYHGPGRTPPASDGPSELPEDLVSALATGRLCKEKPFGAKDDWCSPCNMWKPALAHHCSVCGRCSLWMDHHCNFAGTCVGFRNLRLYLVWLLYGHALMGLWILLSFRRMWWTPPSGFWGWGGWAQWVMWGIYIYKNLGTLFFYCTVTVGKLAAGWPSWVLLTKFYGLCEVAIQLEKDAAASASALEQPTFAPTGGSFTCFGVTSAPKGGIAGELAALRGAMKEVSRAGQVTLRGLFSRPSLIQNVGLAFGEEPSWRWLLPLATGGTGNPLQPEFYNADVCKSWASLATSMSRCEAELEALVRPRFNLEDLEAEQQRAESFRPSEGTAGSGEPRCLVATDALLTYRQDPHKQLGPHSLGSLSL</sequence>
<feature type="transmembrane region" description="Helical" evidence="7">
    <location>
        <begin position="206"/>
        <end position="224"/>
    </location>
</feature>
<dbReference type="GO" id="GO:0005794">
    <property type="term" value="C:Golgi apparatus"/>
    <property type="evidence" value="ECO:0007669"/>
    <property type="project" value="TreeGrafter"/>
</dbReference>
<evidence type="ECO:0000256" key="6">
    <source>
        <dbReference type="ARBA" id="ARBA00023315"/>
    </source>
</evidence>
<reference evidence="10" key="1">
    <citation type="submission" date="2021-02" db="EMBL/GenBank/DDBJ databases">
        <authorList>
            <person name="Dougan E. K."/>
            <person name="Rhodes N."/>
            <person name="Thang M."/>
            <person name="Chan C."/>
        </authorList>
    </citation>
    <scope>NUCLEOTIDE SEQUENCE</scope>
</reference>
<comment type="subcellular location">
    <subcellularLocation>
        <location evidence="1">Membrane</location>
        <topology evidence="1">Multi-pass membrane protein</topology>
    </subcellularLocation>
</comment>
<gene>
    <name evidence="10" type="ORF">PGLA1383_LOCUS48644</name>
</gene>
<dbReference type="InterPro" id="IPR001594">
    <property type="entry name" value="Palmitoyltrfase_DHHC"/>
</dbReference>
<comment type="caution">
    <text evidence="10">The sequence shown here is derived from an EMBL/GenBank/DDBJ whole genome shotgun (WGS) entry which is preliminary data.</text>
</comment>
<evidence type="ECO:0000256" key="1">
    <source>
        <dbReference type="ARBA" id="ARBA00004141"/>
    </source>
</evidence>
<protein>
    <recommendedName>
        <fullName evidence="7">Palmitoyltransferase</fullName>
        <ecNumber evidence="7">2.3.1.225</ecNumber>
    </recommendedName>
</protein>
<keyword evidence="6 7" id="KW-0012">Acyltransferase</keyword>
<comment type="domain">
    <text evidence="7">The DHHC domain is required for palmitoyltransferase activity.</text>
</comment>
<keyword evidence="4 7" id="KW-1133">Transmembrane helix</keyword>
<keyword evidence="3 7" id="KW-0812">Transmembrane</keyword>